<dbReference type="Proteomes" id="UP001141327">
    <property type="component" value="Unassembled WGS sequence"/>
</dbReference>
<reference evidence="2" key="1">
    <citation type="journal article" date="2022" name="bioRxiv">
        <title>Genomics of Preaxostyla Flagellates Illuminates Evolutionary Transitions and the Path Towards Mitochondrial Loss.</title>
        <authorList>
            <person name="Novak L.V.F."/>
            <person name="Treitli S.C."/>
            <person name="Pyrih J."/>
            <person name="Halakuc P."/>
            <person name="Pipaliya S.V."/>
            <person name="Vacek V."/>
            <person name="Brzon O."/>
            <person name="Soukal P."/>
            <person name="Eme L."/>
            <person name="Dacks J.B."/>
            <person name="Karnkowska A."/>
            <person name="Elias M."/>
            <person name="Hampl V."/>
        </authorList>
    </citation>
    <scope>NUCLEOTIDE SEQUENCE</scope>
    <source>
        <strain evidence="2">RCP-MX</strain>
    </source>
</reference>
<dbReference type="InterPro" id="IPR017920">
    <property type="entry name" value="COMM"/>
</dbReference>
<protein>
    <recommendedName>
        <fullName evidence="1">COMM domain-containing protein</fullName>
    </recommendedName>
</protein>
<gene>
    <name evidence="2" type="ORF">PAPYR_1953</name>
</gene>
<name>A0ABQ8URC2_9EUKA</name>
<dbReference type="EMBL" id="JAPMOS010000007">
    <property type="protein sequence ID" value="KAJ4461393.1"/>
    <property type="molecule type" value="Genomic_DNA"/>
</dbReference>
<sequence>MSTPTEASSASVGLPKLTGLDWKLGVHISSSELKKISQPFVSAVANFDGHSAVPFEMSLFEFQYLAKHLADITKHLADLQA</sequence>
<dbReference type="Pfam" id="PF07258">
    <property type="entry name" value="COMM_domain"/>
    <property type="match status" value="1"/>
</dbReference>
<dbReference type="PROSITE" id="PS51269">
    <property type="entry name" value="COMM"/>
    <property type="match status" value="1"/>
</dbReference>
<comment type="caution">
    <text evidence="2">The sequence shown here is derived from an EMBL/GenBank/DDBJ whole genome shotgun (WGS) entry which is preliminary data.</text>
</comment>
<evidence type="ECO:0000313" key="2">
    <source>
        <dbReference type="EMBL" id="KAJ4461393.1"/>
    </source>
</evidence>
<evidence type="ECO:0000313" key="3">
    <source>
        <dbReference type="Proteomes" id="UP001141327"/>
    </source>
</evidence>
<accession>A0ABQ8URC2</accession>
<feature type="domain" description="COMM" evidence="1">
    <location>
        <begin position="16"/>
        <end position="80"/>
    </location>
</feature>
<organism evidence="2 3">
    <name type="scientific">Paratrimastix pyriformis</name>
    <dbReference type="NCBI Taxonomy" id="342808"/>
    <lineage>
        <taxon>Eukaryota</taxon>
        <taxon>Metamonada</taxon>
        <taxon>Preaxostyla</taxon>
        <taxon>Paratrimastigidae</taxon>
        <taxon>Paratrimastix</taxon>
    </lineage>
</organism>
<proteinExistence type="predicted"/>
<evidence type="ECO:0000259" key="1">
    <source>
        <dbReference type="PROSITE" id="PS51269"/>
    </source>
</evidence>
<keyword evidence="3" id="KW-1185">Reference proteome</keyword>